<accession>A0A8S1PCK2</accession>
<protein>
    <submittedName>
        <fullName evidence="1">Uncharacterized protein</fullName>
    </submittedName>
</protein>
<dbReference type="EMBL" id="CAJJDN010000074">
    <property type="protein sequence ID" value="CAD8100634.1"/>
    <property type="molecule type" value="Genomic_DNA"/>
</dbReference>
<reference evidence="1" key="1">
    <citation type="submission" date="2021-01" db="EMBL/GenBank/DDBJ databases">
        <authorList>
            <consortium name="Genoscope - CEA"/>
            <person name="William W."/>
        </authorList>
    </citation>
    <scope>NUCLEOTIDE SEQUENCE</scope>
</reference>
<name>A0A8S1PCK2_9CILI</name>
<dbReference type="Proteomes" id="UP000692954">
    <property type="component" value="Unassembled WGS sequence"/>
</dbReference>
<organism evidence="1 2">
    <name type="scientific">Paramecium sonneborni</name>
    <dbReference type="NCBI Taxonomy" id="65129"/>
    <lineage>
        <taxon>Eukaryota</taxon>
        <taxon>Sar</taxon>
        <taxon>Alveolata</taxon>
        <taxon>Ciliophora</taxon>
        <taxon>Intramacronucleata</taxon>
        <taxon>Oligohymenophorea</taxon>
        <taxon>Peniculida</taxon>
        <taxon>Parameciidae</taxon>
        <taxon>Paramecium</taxon>
    </lineage>
</organism>
<keyword evidence="2" id="KW-1185">Reference proteome</keyword>
<proteinExistence type="predicted"/>
<evidence type="ECO:0000313" key="2">
    <source>
        <dbReference type="Proteomes" id="UP000692954"/>
    </source>
</evidence>
<dbReference type="AlphaFoldDB" id="A0A8S1PCK2"/>
<sequence>MKYFAQKLFTNDQLQFDKLILLINNIKVQFNQQLNELEKMIYQKIELLQENQLLKQLNQMENIFTESNDRNFEQKSFELFRLIPSFTNCKDNFIIHNNFEQLNLLNFQQAIRLMIELQQSTYFMIKNIINLVDQNKKDQKKNVNLGQQNASHQIWKHKTFAKSNDRKVAFNFTKNCGVAENILTIQNVILSGFLLTQLFQGLNQFDQNIIDQNKEAVFLFKVHEGLDLSISVYDQIIKIKHSKLKIINDCYFIELDQEVYLKKGMTYTLSLISQTDENFNLFMFAGKSVSSGEIKFLNKETENIHQSVQVKQSLTQSCIPGLVININ</sequence>
<comment type="caution">
    <text evidence="1">The sequence shown here is derived from an EMBL/GenBank/DDBJ whole genome shotgun (WGS) entry which is preliminary data.</text>
</comment>
<evidence type="ECO:0000313" key="1">
    <source>
        <dbReference type="EMBL" id="CAD8100634.1"/>
    </source>
</evidence>
<gene>
    <name evidence="1" type="ORF">PSON_ATCC_30995.1.T0740138</name>
</gene>